<dbReference type="RefSeq" id="XP_025359983.1">
    <property type="nucleotide sequence ID" value="XM_025509828.1"/>
</dbReference>
<dbReference type="GeneID" id="37031651"/>
<dbReference type="AlphaFoldDB" id="A0A316ULW3"/>
<dbReference type="EMBL" id="KZ819676">
    <property type="protein sequence ID" value="PWN25371.1"/>
    <property type="molecule type" value="Genomic_DNA"/>
</dbReference>
<organism evidence="1 2">
    <name type="scientific">Jaminaea rosea</name>
    <dbReference type="NCBI Taxonomy" id="1569628"/>
    <lineage>
        <taxon>Eukaryota</taxon>
        <taxon>Fungi</taxon>
        <taxon>Dikarya</taxon>
        <taxon>Basidiomycota</taxon>
        <taxon>Ustilaginomycotina</taxon>
        <taxon>Exobasidiomycetes</taxon>
        <taxon>Microstromatales</taxon>
        <taxon>Microstromatales incertae sedis</taxon>
        <taxon>Jaminaea</taxon>
    </lineage>
</organism>
<reference evidence="1 2" key="1">
    <citation type="journal article" date="2018" name="Mol. Biol. Evol.">
        <title>Broad Genomic Sampling Reveals a Smut Pathogenic Ancestry of the Fungal Clade Ustilaginomycotina.</title>
        <authorList>
            <person name="Kijpornyongpan T."/>
            <person name="Mondo S.J."/>
            <person name="Barry K."/>
            <person name="Sandor L."/>
            <person name="Lee J."/>
            <person name="Lipzen A."/>
            <person name="Pangilinan J."/>
            <person name="LaButti K."/>
            <person name="Hainaut M."/>
            <person name="Henrissat B."/>
            <person name="Grigoriev I.V."/>
            <person name="Spatafora J.W."/>
            <person name="Aime M.C."/>
        </authorList>
    </citation>
    <scope>NUCLEOTIDE SEQUENCE [LARGE SCALE GENOMIC DNA]</scope>
    <source>
        <strain evidence="1 2">MCA 5214</strain>
    </source>
</reference>
<gene>
    <name evidence="1" type="ORF">BDZ90DRAFT_74203</name>
</gene>
<proteinExistence type="predicted"/>
<name>A0A316ULW3_9BASI</name>
<sequence length="208" mass="23832">MTFPCNARPDRLDCEKGYEGNVELTCVACNLLRGKNSVEGNRRHVRRIVKAWREGRCQVVNDVLVPILGGGFVGAPTPVEEARIWAWAEEEWERIDDRCKQSQTSKRRKPKANKLTVQDLFDMLVARWAGDGKFLDVTGAAFDLWFVSVDRLNSEDDYTVANSRLMHSGLNFLKNTNSNDYYCRSSSGSRRLLPPLMLRAQRPHRQMQ</sequence>
<protein>
    <submittedName>
        <fullName evidence="1">Uncharacterized protein</fullName>
    </submittedName>
</protein>
<keyword evidence="2" id="KW-1185">Reference proteome</keyword>
<evidence type="ECO:0000313" key="2">
    <source>
        <dbReference type="Proteomes" id="UP000245884"/>
    </source>
</evidence>
<evidence type="ECO:0000313" key="1">
    <source>
        <dbReference type="EMBL" id="PWN25371.1"/>
    </source>
</evidence>
<dbReference type="Proteomes" id="UP000245884">
    <property type="component" value="Unassembled WGS sequence"/>
</dbReference>
<accession>A0A316ULW3</accession>